<sequence>MQSIEMKVINGMERGTGLLFPIPNKSEPKKNKPRSSRSSRRRNAKNIFGSSFFLRVLRGYFISYQ</sequence>
<name>A0A1F5VJI1_9BACT</name>
<dbReference type="Proteomes" id="UP000178943">
    <property type="component" value="Unassembled WGS sequence"/>
</dbReference>
<feature type="compositionally biased region" description="Basic residues" evidence="1">
    <location>
        <begin position="31"/>
        <end position="43"/>
    </location>
</feature>
<comment type="caution">
    <text evidence="2">The sequence shown here is derived from an EMBL/GenBank/DDBJ whole genome shotgun (WGS) entry which is preliminary data.</text>
</comment>
<accession>A0A1F5VJI1</accession>
<protein>
    <submittedName>
        <fullName evidence="2">Uncharacterized protein</fullName>
    </submittedName>
</protein>
<organism evidence="2 3">
    <name type="scientific">Candidatus Fischerbacteria bacterium RBG_13_37_8</name>
    <dbReference type="NCBI Taxonomy" id="1817863"/>
    <lineage>
        <taxon>Bacteria</taxon>
        <taxon>Candidatus Fischeribacteriota</taxon>
    </lineage>
</organism>
<dbReference type="EMBL" id="MFGW01000158">
    <property type="protein sequence ID" value="OGF63619.1"/>
    <property type="molecule type" value="Genomic_DNA"/>
</dbReference>
<evidence type="ECO:0000313" key="3">
    <source>
        <dbReference type="Proteomes" id="UP000178943"/>
    </source>
</evidence>
<feature type="region of interest" description="Disordered" evidence="1">
    <location>
        <begin position="16"/>
        <end position="43"/>
    </location>
</feature>
<evidence type="ECO:0000313" key="2">
    <source>
        <dbReference type="EMBL" id="OGF63619.1"/>
    </source>
</evidence>
<dbReference type="AlphaFoldDB" id="A0A1F5VJI1"/>
<proteinExistence type="predicted"/>
<reference evidence="2 3" key="1">
    <citation type="journal article" date="2016" name="Nat. Commun.">
        <title>Thousands of microbial genomes shed light on interconnected biogeochemical processes in an aquifer system.</title>
        <authorList>
            <person name="Anantharaman K."/>
            <person name="Brown C.T."/>
            <person name="Hug L.A."/>
            <person name="Sharon I."/>
            <person name="Castelle C.J."/>
            <person name="Probst A.J."/>
            <person name="Thomas B.C."/>
            <person name="Singh A."/>
            <person name="Wilkins M.J."/>
            <person name="Karaoz U."/>
            <person name="Brodie E.L."/>
            <person name="Williams K.H."/>
            <person name="Hubbard S.S."/>
            <person name="Banfield J.F."/>
        </authorList>
    </citation>
    <scope>NUCLEOTIDE SEQUENCE [LARGE SCALE GENOMIC DNA]</scope>
</reference>
<gene>
    <name evidence="2" type="ORF">A2Y62_00885</name>
</gene>
<evidence type="ECO:0000256" key="1">
    <source>
        <dbReference type="SAM" id="MobiDB-lite"/>
    </source>
</evidence>